<dbReference type="GO" id="GO:0008569">
    <property type="term" value="F:minus-end-directed microtubule motor activity"/>
    <property type="evidence" value="ECO:0007669"/>
    <property type="project" value="InterPro"/>
</dbReference>
<keyword evidence="5" id="KW-0677">Repeat</keyword>
<evidence type="ECO:0000256" key="4">
    <source>
        <dbReference type="ARBA" id="ARBA00022701"/>
    </source>
</evidence>
<feature type="domain" description="AAA+ ATPase" evidence="16">
    <location>
        <begin position="1049"/>
        <end position="1193"/>
    </location>
</feature>
<dbReference type="Gene3D" id="6.10.140.1060">
    <property type="match status" value="1"/>
</dbReference>
<dbReference type="InterPro" id="IPR042228">
    <property type="entry name" value="Dynein_linker_3"/>
</dbReference>
<keyword evidence="12" id="KW-0206">Cytoskeleton</keyword>
<dbReference type="Pfam" id="PF18199">
    <property type="entry name" value="Dynein_C"/>
    <property type="match status" value="2"/>
</dbReference>
<dbReference type="InterPro" id="IPR003593">
    <property type="entry name" value="AAA+_ATPase"/>
</dbReference>
<dbReference type="Gene3D" id="1.20.920.30">
    <property type="match status" value="1"/>
</dbReference>
<dbReference type="Gene3D" id="1.20.1270.280">
    <property type="match status" value="2"/>
</dbReference>
<dbReference type="FunFam" id="1.10.8.720:FF:000004">
    <property type="entry name" value="Dynein heavy chain 5, axonemal"/>
    <property type="match status" value="1"/>
</dbReference>
<evidence type="ECO:0000256" key="7">
    <source>
        <dbReference type="ARBA" id="ARBA00022840"/>
    </source>
</evidence>
<evidence type="ECO:0000256" key="1">
    <source>
        <dbReference type="ARBA" id="ARBA00004430"/>
    </source>
</evidence>
<reference evidence="17 18" key="1">
    <citation type="submission" date="2019-09" db="EMBL/GenBank/DDBJ databases">
        <title>Bird 10,000 Genomes (B10K) Project - Family phase.</title>
        <authorList>
            <person name="Zhang G."/>
        </authorList>
    </citation>
    <scope>NUCLEOTIDE SEQUENCE [LARGE SCALE GENOMIC DNA]</scope>
    <source>
        <strain evidence="17">B10K-DU-001-24</strain>
        <tissue evidence="17">Muscle</tissue>
    </source>
</reference>
<evidence type="ECO:0000256" key="8">
    <source>
        <dbReference type="ARBA" id="ARBA00023017"/>
    </source>
</evidence>
<accession>A0A7K9C577</accession>
<keyword evidence="10" id="KW-0969">Cilium</keyword>
<feature type="coiled-coil region" evidence="14">
    <location>
        <begin position="2501"/>
        <end position="2549"/>
    </location>
</feature>
<dbReference type="GO" id="GO:0045505">
    <property type="term" value="F:dynein intermediate chain binding"/>
    <property type="evidence" value="ECO:0007669"/>
    <property type="project" value="InterPro"/>
</dbReference>
<feature type="coiled-coil region" evidence="14">
    <location>
        <begin position="2258"/>
        <end position="2309"/>
    </location>
</feature>
<dbReference type="FunFam" id="1.10.8.710:FF:000003">
    <property type="entry name" value="Dynein axonemal heavy chain 5"/>
    <property type="match status" value="1"/>
</dbReference>
<dbReference type="GO" id="GO:0005524">
    <property type="term" value="F:ATP binding"/>
    <property type="evidence" value="ECO:0007669"/>
    <property type="project" value="UniProtKB-KW"/>
</dbReference>
<dbReference type="Pfam" id="PF03028">
    <property type="entry name" value="Dynein_heavy"/>
    <property type="match status" value="1"/>
</dbReference>
<feature type="region of interest" description="Disordered" evidence="15">
    <location>
        <begin position="1"/>
        <end position="27"/>
    </location>
</feature>
<dbReference type="Gene3D" id="1.10.8.1220">
    <property type="match status" value="1"/>
</dbReference>
<dbReference type="Gene3D" id="1.10.8.720">
    <property type="entry name" value="Region D6 of dynein motor"/>
    <property type="match status" value="1"/>
</dbReference>
<keyword evidence="3" id="KW-0963">Cytoplasm</keyword>
<keyword evidence="9 14" id="KW-0175">Coiled coil</keyword>
<dbReference type="Pfam" id="PF08393">
    <property type="entry name" value="DHC_N2"/>
    <property type="match status" value="1"/>
</dbReference>
<dbReference type="Gene3D" id="1.20.920.20">
    <property type="match status" value="1"/>
</dbReference>
<name>A0A7K9C577_9PICI</name>
<evidence type="ECO:0000256" key="9">
    <source>
        <dbReference type="ARBA" id="ARBA00023054"/>
    </source>
</evidence>
<evidence type="ECO:0000256" key="13">
    <source>
        <dbReference type="ARBA" id="ARBA00023273"/>
    </source>
</evidence>
<gene>
    <name evidence="17" type="primary">Dnah8</name>
    <name evidence="17" type="ORF">PSIHAE_R13709</name>
</gene>
<dbReference type="Pfam" id="PF12777">
    <property type="entry name" value="MT"/>
    <property type="match status" value="1"/>
</dbReference>
<keyword evidence="18" id="KW-1185">Reference proteome</keyword>
<dbReference type="FunFam" id="3.40.50.300:FF:001221">
    <property type="entry name" value="Axonemal dynein heavy chain 8"/>
    <property type="match status" value="1"/>
</dbReference>
<evidence type="ECO:0000256" key="3">
    <source>
        <dbReference type="ARBA" id="ARBA00022490"/>
    </source>
</evidence>
<dbReference type="Gene3D" id="1.10.8.710">
    <property type="match status" value="1"/>
</dbReference>
<comment type="similarity">
    <text evidence="2">Belongs to the dynein heavy chain family.</text>
</comment>
<dbReference type="Gene3D" id="1.10.287.2620">
    <property type="match status" value="1"/>
</dbReference>
<dbReference type="GO" id="GO:0007018">
    <property type="term" value="P:microtubule-based movement"/>
    <property type="evidence" value="ECO:0007669"/>
    <property type="project" value="InterPro"/>
</dbReference>
<dbReference type="FunFam" id="3.10.490.20:FF:000003">
    <property type="entry name" value="Dynein heavy chain 5, axonemal"/>
    <property type="match status" value="1"/>
</dbReference>
<comment type="caution">
    <text evidence="17">The sequence shown here is derived from an EMBL/GenBank/DDBJ whole genome shotgun (WGS) entry which is preliminary data.</text>
</comment>
<dbReference type="Pfam" id="PF18198">
    <property type="entry name" value="AAA_lid_11"/>
    <property type="match status" value="1"/>
</dbReference>
<keyword evidence="8" id="KW-0243">Dynein</keyword>
<evidence type="ECO:0000256" key="14">
    <source>
        <dbReference type="SAM" id="Coils"/>
    </source>
</evidence>
<dbReference type="InterPro" id="IPR035699">
    <property type="entry name" value="AAA_6"/>
</dbReference>
<dbReference type="GO" id="GO:0051959">
    <property type="term" value="F:dynein light intermediate chain binding"/>
    <property type="evidence" value="ECO:0007669"/>
    <property type="project" value="InterPro"/>
</dbReference>
<dbReference type="InterPro" id="IPR043160">
    <property type="entry name" value="Dynein_C_barrel"/>
</dbReference>
<dbReference type="InterPro" id="IPR056759">
    <property type="entry name" value="DYH2-5-8_CC"/>
</dbReference>
<dbReference type="Pfam" id="PF12781">
    <property type="entry name" value="AAA_9"/>
    <property type="match status" value="1"/>
</dbReference>
<dbReference type="InterPro" id="IPR042222">
    <property type="entry name" value="Dynein_2_N"/>
</dbReference>
<evidence type="ECO:0000256" key="6">
    <source>
        <dbReference type="ARBA" id="ARBA00022741"/>
    </source>
</evidence>
<dbReference type="InterPro" id="IPR041589">
    <property type="entry name" value="DNAH3_AAA_lid_1"/>
</dbReference>
<dbReference type="InterPro" id="IPR024317">
    <property type="entry name" value="Dynein_heavy_chain_D4_dom"/>
</dbReference>
<evidence type="ECO:0000256" key="10">
    <source>
        <dbReference type="ARBA" id="ARBA00023069"/>
    </source>
</evidence>
<dbReference type="Gene3D" id="3.40.50.300">
    <property type="entry name" value="P-loop containing nucleotide triphosphate hydrolases"/>
    <property type="match status" value="5"/>
</dbReference>
<dbReference type="FunFam" id="1.20.58.1120:FF:000004">
    <property type="entry name" value="Dynein axonemal heavy chain 5"/>
    <property type="match status" value="1"/>
</dbReference>
<dbReference type="FunFam" id="3.20.180.20:FF:000001">
    <property type="entry name" value="Dynein axonemal heavy chain 5"/>
    <property type="match status" value="1"/>
</dbReference>
<feature type="non-terminal residue" evidence="17">
    <location>
        <position position="3728"/>
    </location>
</feature>
<proteinExistence type="inferred from homology"/>
<dbReference type="EMBL" id="VWZI01013063">
    <property type="protein sequence ID" value="NXG47791.1"/>
    <property type="molecule type" value="Genomic_DNA"/>
</dbReference>
<dbReference type="FunFam" id="1.10.8.1220:FF:000001">
    <property type="entry name" value="Dynein axonemal heavy chain 5"/>
    <property type="match status" value="1"/>
</dbReference>
<dbReference type="InterPro" id="IPR041466">
    <property type="entry name" value="Dynein_AAA5_ext"/>
</dbReference>
<sequence>AFEIQEEERENISSSLHGDNSKGNDKEDEFKKKCKELLAYFSHQLLESLQKATRLSLDCLKKRIFVPNKTMFGRKKFSLHPSKSEEVASFLKVEVHLDVPNVVMVPSLDDIQQAINRMIQLILEVSRGVAQWGQRHLQKSNLKAESHTQQVPSKGLRKKAKKGEKGAEDVVRLRKQRNFYSGVAEHEDISKLVLFLSSSMNSVRELASEVLQNFQKYNVLWTEDRDARIQQFLAGCPSLTEIKEEILHYAMLEKEIEDFKRVFILGPLELHTEPLKIALATEAKTWKMLLCRYLNEEYKNKMTDMMSFITEYLKKLSRPLHDLDDIRFAMEALSTIRENNIEMDMTLGPIEEAYSILNKFGIEVTKEESEGVDSLRYSFNKLQTKAVSIIQDELVQVQPKFKNHLLESIVVFREDVSNFETSYEMEGPMVPSIPPQEASNRLQIFQANFDELWTKFITYSSGEQLFGLPVTDYEVLHKVKKELGLLQKLYGLYDNVISSIDSYNDILWADIDIEKINAELLDFQNRCRRLPKGLQHWQAFLDLKKKIDDFSESCPLLEMMSDKAMKPRHWDRIAETTGHQFDIESDSFCLRNIMEAPILQHKDDIEDICISATKEKDIEAKLSQIADIWGNQILSFSPFKGRGELLLKGTESTEIIMLMEDSLMILGSLLTNRYNASFKKEIQSWVSKLSSSTDIIEEWLVVQNLWVYLEAVFVGGDIAKELPQEAKRFQNIDKSWIRIMQRARENPNVINCCVGDETMEELLPHLHEQLDVCQKSLTGYLEKKRLLFPRFFFVSDPVLLEILGQASDSHTIQPHLPSVSDNINEVEFHSKDYDRILAVISREGEKIVLDTPVLAKGPVELWLQDLLHVQQISLHGIIRAAYYQISEPGYQLLNFLNHFPAQVGLLGIQMLWTHDSEEALQNAREDRKIMQVTNGRFLDILNMLISQTTHDLSKLDRVKFETLITIHVHQRDIFDDLVKMNIKSPTDFEWLKQSRFYFKEDIDKVLVSITDVDFIYQNEFLGCTDRLVITPLTDRCYITLAQALGMNMGGAPAGPAGTGKTETTKDMGKALGKYVVVFNCSDQMDFRGLGRIFKGLAQSGSWGCFDEFNRIELPVLSVAAQQISIILTARKERKKQFVFSDGDCVDLNPEFGIFLTMNPGYAGRQELPENLKIQFRSVAMMVPDRQIIIRVKLASYGFIDNVMLSQKFFVLYKLCEEQLTKQVHYDFGLRNILSVLRTLGTQKRARPDESELSIVMRGLRDMNLSKLIDEDEPLFLSLINDLFPGLQLDSNTYADLQTAVSNQVEEAGLINHPPWNLKLVQLYETSLVRHGLMILGPSGSGKTTVITMLMRALTECGEPHKEMRMNPKAITAPQMFGKLDSATNDWTDGIFSTLWRKTLKAKKGENVFLVLDGPVDAIWIENLNSVLDDNKTLTLANGDRIPMSPTCKLLFEVHNIENASPATVSRMGMVYISSSALSWRPILQAWLKRRSSQEAEVLQSLYDRIFEPAYTYMKLNLNPKMELLECNYIMQSINLLEGLIPTKEEGGLSTASHLHKLFCFAIMWSLGALLELDNRDKLEAFIRAHDNKLDLPEISPGSSQTMYEFYVTDYGDWEHWSKRVQDYVYPTDDVPDYASILVPNVDNVRTQFLINTIAKQQKAVLLIGEQGTAKTVMIKAYVKKYDPEEHLSKCLNFSSATEPSMFQRTIESYVDKRVGNTYGPPGGRKMTVFIDDINMPLINEWGDQVTNEIVRQMMEMKGMYSLDKPGDFTTIVDIQLIAAMIHPGGGRNDIPQRLKRQFCVFNCTLPSNASIDKIFGVIGCGYFDPCRNFSPEVCEMVKKLIPAGRILWQWTKTKMLPTPSKFHYIFNLRDLSRIWQGMLTIKAEECNNSIVLLTLFKHECTRVIADRFITPEDTIWFGKTINKVIEEYVDTNLTNVLQAEPYFVDFLREMPEPTGDEPEDFVFEAPKIYEEVPSFEFLCEKLQMYQRQYNECIRGSFLDLVFFKDAMTHIIKISRIIRTPCGNALLVGVGGSGKQSLSRLASFIAGYKTFQITLTRSYNVSNLSDDLKLLYRTAGGEGQGITFIFTDNEIKEESFLEYINNLLSSGEISNLFARDELDEITQGLIHVMKKEMPRCPPTFDNLYEYFLTRAKKNLHVVLCFSPVGKKFRARSLKFPGLISGCTMDWFSRWPKEALVAVASYFLSEFNMVCSASVKTQTVETMGLFHDIVSESCENYFQSYRRRAYVTPKSYLSFINGYKEVYTEKLENINEQAERMQIGLSKLMEASESVAELSKKLAIKEKELASASVRADKVLAEVTESAEAAAIVKNEVQGVKDKAQKIVDEIDLEKVKAESKLEAAKPALEEAEAALNTIKPVDIATVRKLAKPPHLIMRIMDCCLLLFQKPLDPVTMDPEKPCCKPSWGESLKLMSGPFLQSLQQFPKDSINEETVELLQPYFDMEDYTLEYAKKVCGNVAGLLSWTQAMAIFYGVNKEVLPLKANLAKQEGRLKVANAELAEAQEALDEKQAELDKVQAKFDAAMKEKTDLLDDAETCRRKMQAASALIDGLSGEKLRWTQQSKEFKSQINRLVGDVLLCTAFLSYCGPFNQNFRNLLLKDLWEAEMRAHKIPFSENLNLISMLVDPATISEWNLQGLPGDDLSIQNGIIVTKATRYPLLIDPQTQGKSWIKKKEEGNELQVTTLNDKYFRTHLEDSLSLGRSLVIEDIGEELDPVLDNVLEKNFMKSGTSFKVKVGDKEVDVLSTFRLYITTKLPNPAFTPEVNAKTAIIDFTVTVKGLENQLLRRVILTEKQELEAERIKLMEDVTFNKRKMKELEDNLLYKLSATRGSLVDDESLIGVLQTTKQTAAEVAVKLSVAAETEVKINTAQEEYRPAATRGSILYFLITEMSMVNNMYQTSLAQFLKLFDQSMVRSKKSPLPQKRIKNIIEYLTFETYSYSVRGFHENHKFLFTLLLTLKIDLERGHVKSTEFHTLSRGGAALDLQACPPKPFRWILDMMWLNLVELSKLPQFEDILNQIAYNEKAWKSWFDKDAPEEEIIPDGYNDSLDTFRKLLLIRSWCPDRTLSQARKYIAHSLDEKYTEPVILNLEKTWEESDTRTPLICFLSMGSDPTMQIDSLARKLKLDCKTISMGQGQEVHARKFIQMSMQEGGWVLLQNCHLGLDFMNELMETLLTAEIQDETFRVWITTEPHAKFPITLLQIAIKFTNEPPQGIRAGLKRTFSAINQDLLDVSNMPMWKPLLYTVAFLHSTVQERRKFGPLGWNIPYEFNSADFTASVQFIQNHLDECDIKKGISWNTVRYMIGEVQYGGRVTDDFDKRLLNCFARVWFNEKMFDSTFCFYTGYKIPVCKTLEQYFEYIQLLPAMDSPKVFGLHPNADITYQSNTAADVLDTITNIQPKESGAGPGETREAIVYRLAEDMLEKLPPDYIPHKVKDRLIKMGHLNSMNIFLRQEIDRMQKVITLVRSSLNDLKLAIEGTIVMSEASKAYLPHMKYCTLNYYLNGFSSHIIISLLQNLRDILDNLYDARIPQVWKRVSWDSSTLGFWFTELLERNTQFSTWIYEGRPNVFWMTGFFNPQGFLTAMRQETTRAHKGWALDTVTIHNEVLKQSKDEIKAPPSEGVYIYGLYLEGAGWDRLHSKLIESTPKILFVQLPVVHIFAVNTTSSTDPRLYVCPLYRNPKRTDLNYITEIYLRTVVSPDHWILRGVALLCDIK</sequence>
<evidence type="ECO:0000256" key="2">
    <source>
        <dbReference type="ARBA" id="ARBA00008887"/>
    </source>
</evidence>
<dbReference type="FunFam" id="3.40.50.300:FF:000543">
    <property type="entry name" value="Dynein axonemal heavy chain 5"/>
    <property type="match status" value="1"/>
</dbReference>
<evidence type="ECO:0000256" key="15">
    <source>
        <dbReference type="SAM" id="MobiDB-lite"/>
    </source>
</evidence>
<dbReference type="FunFam" id="3.40.50.300:FF:002141">
    <property type="entry name" value="Dynein heavy chain"/>
    <property type="match status" value="1"/>
</dbReference>
<evidence type="ECO:0000313" key="17">
    <source>
        <dbReference type="EMBL" id="NXG47791.1"/>
    </source>
</evidence>
<feature type="domain" description="AAA+ ATPase" evidence="16">
    <location>
        <begin position="1328"/>
        <end position="1483"/>
    </location>
</feature>
<keyword evidence="4" id="KW-0493">Microtubule</keyword>
<dbReference type="OrthoDB" id="447173at2759"/>
<dbReference type="SUPFAM" id="SSF52540">
    <property type="entry name" value="P-loop containing nucleoside triphosphate hydrolases"/>
    <property type="match status" value="4"/>
</dbReference>
<dbReference type="FunFam" id="1.10.287.2620:FF:000003">
    <property type="entry name" value="Dynein, axonemal, heavy chain 5"/>
    <property type="match status" value="1"/>
</dbReference>
<dbReference type="InterPro" id="IPR043157">
    <property type="entry name" value="Dynein_AAA1S"/>
</dbReference>
<dbReference type="Pfam" id="PF12780">
    <property type="entry name" value="AAA_8"/>
    <property type="match status" value="1"/>
</dbReference>
<evidence type="ECO:0000256" key="5">
    <source>
        <dbReference type="ARBA" id="ARBA00022737"/>
    </source>
</evidence>
<dbReference type="Gene3D" id="1.20.58.1120">
    <property type="match status" value="1"/>
</dbReference>
<dbReference type="FunFam" id="3.40.50.300:FF:000049">
    <property type="entry name" value="Dynein, axonemal, heavy chain 5"/>
    <property type="match status" value="1"/>
</dbReference>
<dbReference type="FunFam" id="1.20.140.100:FF:000003">
    <property type="entry name" value="Dynein, axonemal, heavy chain 5"/>
    <property type="match status" value="1"/>
</dbReference>
<evidence type="ECO:0000259" key="16">
    <source>
        <dbReference type="SMART" id="SM00382"/>
    </source>
</evidence>
<dbReference type="InterPro" id="IPR035706">
    <property type="entry name" value="AAA_9"/>
</dbReference>
<dbReference type="Gene3D" id="1.20.140.100">
    <property type="entry name" value="Dynein heavy chain, N-terminal domain 2"/>
    <property type="match status" value="1"/>
</dbReference>
<dbReference type="SMART" id="SM00382">
    <property type="entry name" value="AAA"/>
    <property type="match status" value="3"/>
</dbReference>
<dbReference type="Proteomes" id="UP000574528">
    <property type="component" value="Unassembled WGS sequence"/>
</dbReference>
<dbReference type="PANTHER" id="PTHR46532">
    <property type="entry name" value="MALE FERTILITY FACTOR KL5"/>
    <property type="match status" value="1"/>
</dbReference>
<dbReference type="Pfam" id="PF25007">
    <property type="entry name" value="DYH2-5-8_CC"/>
    <property type="match status" value="1"/>
</dbReference>
<dbReference type="Gene3D" id="3.20.180.20">
    <property type="entry name" value="Dynein heavy chain, N-terminal domain 2"/>
    <property type="match status" value="1"/>
</dbReference>
<dbReference type="Pfam" id="PF12774">
    <property type="entry name" value="AAA_6"/>
    <property type="match status" value="1"/>
</dbReference>
<feature type="domain" description="AAA+ ATPase" evidence="16">
    <location>
        <begin position="1656"/>
        <end position="1804"/>
    </location>
</feature>
<dbReference type="InterPro" id="IPR027417">
    <property type="entry name" value="P-loop_NTPase"/>
</dbReference>
<dbReference type="InterPro" id="IPR024743">
    <property type="entry name" value="Dynein_HC_stalk"/>
</dbReference>
<dbReference type="Gene3D" id="1.10.472.130">
    <property type="match status" value="1"/>
</dbReference>
<evidence type="ECO:0000256" key="12">
    <source>
        <dbReference type="ARBA" id="ARBA00023212"/>
    </source>
</evidence>
<dbReference type="InterPro" id="IPR042219">
    <property type="entry name" value="AAA_lid_11_sf"/>
</dbReference>
<dbReference type="FunFam" id="3.40.50.300:FF:000320">
    <property type="entry name" value="Dynein, axonemal, heavy chain 5"/>
    <property type="match status" value="1"/>
</dbReference>
<dbReference type="Gene3D" id="3.10.490.20">
    <property type="match status" value="1"/>
</dbReference>
<dbReference type="FunFam" id="3.40.50.300:FF:000044">
    <property type="entry name" value="Dynein heavy chain 5, axonemal"/>
    <property type="match status" value="1"/>
</dbReference>
<dbReference type="Pfam" id="PF17852">
    <property type="entry name" value="Dynein_AAA_lid"/>
    <property type="match status" value="1"/>
</dbReference>
<protein>
    <submittedName>
        <fullName evidence="17">DYH8 protein</fullName>
    </submittedName>
</protein>
<dbReference type="GO" id="GO:0005874">
    <property type="term" value="C:microtubule"/>
    <property type="evidence" value="ECO:0007669"/>
    <property type="project" value="UniProtKB-KW"/>
</dbReference>
<dbReference type="InterPro" id="IPR041228">
    <property type="entry name" value="Dynein_C"/>
</dbReference>
<dbReference type="InterPro" id="IPR041658">
    <property type="entry name" value="AAA_lid_11"/>
</dbReference>
<dbReference type="Pfam" id="PF12775">
    <property type="entry name" value="AAA_7"/>
    <property type="match status" value="1"/>
</dbReference>
<dbReference type="FunFam" id="1.10.472.130:FF:000009">
    <property type="entry name" value="Dynein heavy chain 5, axonemal"/>
    <property type="match status" value="1"/>
</dbReference>
<dbReference type="FunFam" id="1.20.920.20:FF:000004">
    <property type="entry name" value="Dynein axonemal heavy chain 5"/>
    <property type="match status" value="1"/>
</dbReference>
<dbReference type="InterPro" id="IPR004273">
    <property type="entry name" value="Dynein_heavy_D6_P-loop"/>
</dbReference>
<dbReference type="InterPro" id="IPR013602">
    <property type="entry name" value="Dynein_heavy_linker"/>
</dbReference>
<organism evidence="17 18">
    <name type="scientific">Psilopogon haemacephalus</name>
    <name type="common">coppersmith barbet</name>
    <dbReference type="NCBI Taxonomy" id="2585815"/>
    <lineage>
        <taxon>Eukaryota</taxon>
        <taxon>Metazoa</taxon>
        <taxon>Chordata</taxon>
        <taxon>Craniata</taxon>
        <taxon>Vertebrata</taxon>
        <taxon>Euteleostomi</taxon>
        <taxon>Archelosauria</taxon>
        <taxon>Archosauria</taxon>
        <taxon>Dinosauria</taxon>
        <taxon>Saurischia</taxon>
        <taxon>Theropoda</taxon>
        <taxon>Coelurosauria</taxon>
        <taxon>Aves</taxon>
        <taxon>Neognathae</taxon>
        <taxon>Neoaves</taxon>
        <taxon>Telluraves</taxon>
        <taxon>Coraciimorphae</taxon>
        <taxon>Piciformes</taxon>
        <taxon>Megalaimidae</taxon>
        <taxon>Psilopogon</taxon>
    </lineage>
</organism>
<keyword evidence="11" id="KW-0505">Motor protein</keyword>
<keyword evidence="6" id="KW-0547">Nucleotide-binding</keyword>
<dbReference type="Pfam" id="PF17857">
    <property type="entry name" value="AAA_lid_1"/>
    <property type="match status" value="1"/>
</dbReference>
<comment type="subcellular location">
    <subcellularLocation>
        <location evidence="1">Cytoplasm</location>
        <location evidence="1">Cytoskeleton</location>
        <location evidence="1">Cilium axoneme</location>
    </subcellularLocation>
</comment>
<evidence type="ECO:0000313" key="18">
    <source>
        <dbReference type="Proteomes" id="UP000574528"/>
    </source>
</evidence>
<evidence type="ECO:0000256" key="11">
    <source>
        <dbReference type="ARBA" id="ARBA00023175"/>
    </source>
</evidence>
<feature type="compositionally biased region" description="Polar residues" evidence="15">
    <location>
        <begin position="140"/>
        <end position="152"/>
    </location>
</feature>
<dbReference type="GO" id="GO:0005858">
    <property type="term" value="C:axonemal dynein complex"/>
    <property type="evidence" value="ECO:0007669"/>
    <property type="project" value="TreeGrafter"/>
</dbReference>
<dbReference type="GO" id="GO:0097729">
    <property type="term" value="C:9+2 motile cilium"/>
    <property type="evidence" value="ECO:0007669"/>
    <property type="project" value="UniProtKB-ARBA"/>
</dbReference>
<feature type="non-terminal residue" evidence="17">
    <location>
        <position position="1"/>
    </location>
</feature>
<feature type="region of interest" description="Disordered" evidence="15">
    <location>
        <begin position="140"/>
        <end position="165"/>
    </location>
</feature>
<keyword evidence="7" id="KW-0067">ATP-binding</keyword>
<keyword evidence="13" id="KW-0966">Cell projection</keyword>
<dbReference type="PANTHER" id="PTHR46532:SF11">
    <property type="entry name" value="DYNEIN AXONEMAL HEAVY CHAIN 12"/>
    <property type="match status" value="1"/>
</dbReference>
<dbReference type="InterPro" id="IPR026983">
    <property type="entry name" value="DHC"/>
</dbReference>
<dbReference type="FunFam" id="1.20.920.30:FF:000004">
    <property type="entry name" value="Dynein axonemal heavy chain 5"/>
    <property type="match status" value="1"/>
</dbReference>